<dbReference type="RefSeq" id="WP_182167392.1">
    <property type="nucleotide sequence ID" value="NZ_JACEZT010000027.1"/>
</dbReference>
<gene>
    <name evidence="2" type="ORF">H3H37_24335</name>
</gene>
<dbReference type="Proteomes" id="UP000534388">
    <property type="component" value="Unassembled WGS sequence"/>
</dbReference>
<evidence type="ECO:0000313" key="2">
    <source>
        <dbReference type="EMBL" id="MBA5640197.1"/>
    </source>
</evidence>
<keyword evidence="1" id="KW-0472">Membrane</keyword>
<keyword evidence="1" id="KW-1133">Transmembrane helix</keyword>
<feature type="transmembrane region" description="Helical" evidence="1">
    <location>
        <begin position="20"/>
        <end position="42"/>
    </location>
</feature>
<evidence type="ECO:0000256" key="1">
    <source>
        <dbReference type="SAM" id="Phobius"/>
    </source>
</evidence>
<keyword evidence="1" id="KW-0812">Transmembrane</keyword>
<reference evidence="2 3" key="1">
    <citation type="submission" date="2020-07" db="EMBL/GenBank/DDBJ databases">
        <title>Novel species isolated from subtropical streams in China.</title>
        <authorList>
            <person name="Lu H."/>
        </authorList>
    </citation>
    <scope>NUCLEOTIDE SEQUENCE [LARGE SCALE GENOMIC DNA]</scope>
    <source>
        <strain evidence="2 3">LX20W</strain>
    </source>
</reference>
<dbReference type="EMBL" id="JACEZT010000027">
    <property type="protein sequence ID" value="MBA5640197.1"/>
    <property type="molecule type" value="Genomic_DNA"/>
</dbReference>
<evidence type="ECO:0000313" key="3">
    <source>
        <dbReference type="Proteomes" id="UP000534388"/>
    </source>
</evidence>
<organism evidence="2 3">
    <name type="scientific">Rugamonas brunnea</name>
    <dbReference type="NCBI Taxonomy" id="2758569"/>
    <lineage>
        <taxon>Bacteria</taxon>
        <taxon>Pseudomonadati</taxon>
        <taxon>Pseudomonadota</taxon>
        <taxon>Betaproteobacteria</taxon>
        <taxon>Burkholderiales</taxon>
        <taxon>Oxalobacteraceae</taxon>
        <taxon>Telluria group</taxon>
        <taxon>Rugamonas</taxon>
    </lineage>
</organism>
<protein>
    <recommendedName>
        <fullName evidence="4">MSHA biogenesis protein MshI</fullName>
    </recommendedName>
</protein>
<proteinExistence type="predicted"/>
<comment type="caution">
    <text evidence="2">The sequence shown here is derived from an EMBL/GenBank/DDBJ whole genome shotgun (WGS) entry which is preliminary data.</text>
</comment>
<keyword evidence="3" id="KW-1185">Reference proteome</keyword>
<evidence type="ECO:0008006" key="4">
    <source>
        <dbReference type="Google" id="ProtNLM"/>
    </source>
</evidence>
<dbReference type="AlphaFoldDB" id="A0A7W2IEL6"/>
<name>A0A7W2IEL6_9BURK</name>
<sequence>MSQQINLFNPIFLKQKKVFGAVPMLESLALILVGTVALTWYASYKVGMLERSAATGKTVLAGRETMLNKAVAQFAPRPKSPVIAANIAEAEARLASLHDVEGVLRSGALGDRTGYAEYFRAFARQNVSGLWLTGLTIEGAGNGIGLQGKAMQPTLIPSYIARLTTEKVMHGRTFASLQIARPEGAPAAAAQVAGAAPAAGATTPVAGAKPVSGAGAGQGAALSPYVEFSLQSAMPEAAK</sequence>
<accession>A0A7W2IEL6</accession>